<dbReference type="Proteomes" id="UP000249218">
    <property type="component" value="Unassembled WGS sequence"/>
</dbReference>
<dbReference type="EMBL" id="KZ150174">
    <property type="protein sequence ID" value="PZC72580.1"/>
    <property type="molecule type" value="Genomic_DNA"/>
</dbReference>
<protein>
    <recommendedName>
        <fullName evidence="9">Peptidase S1 domain-containing protein</fullName>
    </recommendedName>
</protein>
<dbReference type="PROSITE" id="PS01209">
    <property type="entry name" value="LDLRA_1"/>
    <property type="match status" value="2"/>
</dbReference>
<organism evidence="7 8">
    <name type="scientific">Helicoverpa armigera</name>
    <name type="common">Cotton bollworm</name>
    <name type="synonym">Heliothis armigera</name>
    <dbReference type="NCBI Taxonomy" id="29058"/>
    <lineage>
        <taxon>Eukaryota</taxon>
        <taxon>Metazoa</taxon>
        <taxon>Ecdysozoa</taxon>
        <taxon>Arthropoda</taxon>
        <taxon>Hexapoda</taxon>
        <taxon>Insecta</taxon>
        <taxon>Pterygota</taxon>
        <taxon>Neoptera</taxon>
        <taxon>Endopterygota</taxon>
        <taxon>Lepidoptera</taxon>
        <taxon>Glossata</taxon>
        <taxon>Ditrysia</taxon>
        <taxon>Noctuoidea</taxon>
        <taxon>Noctuidae</taxon>
        <taxon>Heliothinae</taxon>
        <taxon>Helicoverpa</taxon>
    </lineage>
</organism>
<name>A0A2W1BIK5_HELAM</name>
<dbReference type="CDD" id="cd00033">
    <property type="entry name" value="CCP"/>
    <property type="match status" value="1"/>
</dbReference>
<evidence type="ECO:0000259" key="6">
    <source>
        <dbReference type="PROSITE" id="PS50923"/>
    </source>
</evidence>
<feature type="disulfide bond" evidence="2">
    <location>
        <begin position="68"/>
        <end position="86"/>
    </location>
</feature>
<dbReference type="InterPro" id="IPR043504">
    <property type="entry name" value="Peptidase_S1_PA_chymotrypsin"/>
</dbReference>
<proteinExistence type="predicted"/>
<comment type="caution">
    <text evidence="3">Lacks conserved residue(s) required for the propagation of feature annotation.</text>
</comment>
<evidence type="ECO:0000259" key="5">
    <source>
        <dbReference type="PROSITE" id="PS50240"/>
    </source>
</evidence>
<keyword evidence="4" id="KW-0812">Transmembrane</keyword>
<feature type="domain" description="Peptidase S1" evidence="5">
    <location>
        <begin position="335"/>
        <end position="592"/>
    </location>
</feature>
<accession>A0A2W1BIK5</accession>
<dbReference type="InterPro" id="IPR023415">
    <property type="entry name" value="LDLR_class-A_CS"/>
</dbReference>
<dbReference type="SMART" id="SM00192">
    <property type="entry name" value="LDLa"/>
    <property type="match status" value="2"/>
</dbReference>
<dbReference type="PROSITE" id="PS00134">
    <property type="entry name" value="TRYPSIN_HIS"/>
    <property type="match status" value="1"/>
</dbReference>
<dbReference type="AlphaFoldDB" id="A0A2W1BIK5"/>
<reference evidence="7 8" key="1">
    <citation type="journal article" date="2017" name="BMC Biol.">
        <title>Genomic innovations, transcriptional plasticity and gene loss underlying the evolution and divergence of two highly polyphagous and invasive Helicoverpa pest species.</title>
        <authorList>
            <person name="Pearce S.L."/>
            <person name="Clarke D.F."/>
            <person name="East P.D."/>
            <person name="Elfekih S."/>
            <person name="Gordon K.H."/>
            <person name="Jermiin L.S."/>
            <person name="McGaughran A."/>
            <person name="Oakeshott J.G."/>
            <person name="Papanikolaou A."/>
            <person name="Perera O.P."/>
            <person name="Rane R.V."/>
            <person name="Richards S."/>
            <person name="Tay W.T."/>
            <person name="Walsh T.K."/>
            <person name="Anderson A."/>
            <person name="Anderson C.J."/>
            <person name="Asgari S."/>
            <person name="Board P.G."/>
            <person name="Bretschneider A."/>
            <person name="Campbell P.M."/>
            <person name="Chertemps T."/>
            <person name="Christeller J.T."/>
            <person name="Coppin C.W."/>
            <person name="Downes S.J."/>
            <person name="Duan G."/>
            <person name="Farnsworth C.A."/>
            <person name="Good R.T."/>
            <person name="Han L.B."/>
            <person name="Han Y.C."/>
            <person name="Hatje K."/>
            <person name="Horne I."/>
            <person name="Huang Y.P."/>
            <person name="Hughes D.S."/>
            <person name="Jacquin-Joly E."/>
            <person name="James W."/>
            <person name="Jhangiani S."/>
            <person name="Kollmar M."/>
            <person name="Kuwar S.S."/>
            <person name="Li S."/>
            <person name="Liu N.Y."/>
            <person name="Maibeche M.T."/>
            <person name="Miller J.R."/>
            <person name="Montagne N."/>
            <person name="Perry T."/>
            <person name="Qu J."/>
            <person name="Song S.V."/>
            <person name="Sutton G.G."/>
            <person name="Vogel H."/>
            <person name="Walenz B.P."/>
            <person name="Xu W."/>
            <person name="Zhang H.J."/>
            <person name="Zou Z."/>
            <person name="Batterham P."/>
            <person name="Edwards O.R."/>
            <person name="Feyereisen R."/>
            <person name="Gibbs R.A."/>
            <person name="Heckel D.G."/>
            <person name="McGrath A."/>
            <person name="Robin C."/>
            <person name="Scherer S.E."/>
            <person name="Worley K.C."/>
            <person name="Wu Y.D."/>
        </authorList>
    </citation>
    <scope>NUCLEOTIDE SEQUENCE [LARGE SCALE GENOMIC DNA]</scope>
    <source>
        <strain evidence="7">Harm_GR_Male_#8</strain>
        <tissue evidence="7">Whole organism</tissue>
    </source>
</reference>
<evidence type="ECO:0000256" key="1">
    <source>
        <dbReference type="ARBA" id="ARBA00023157"/>
    </source>
</evidence>
<evidence type="ECO:0000256" key="2">
    <source>
        <dbReference type="PROSITE-ProRule" id="PRU00124"/>
    </source>
</evidence>
<dbReference type="CDD" id="cd00190">
    <property type="entry name" value="Tryp_SPc"/>
    <property type="match status" value="1"/>
</dbReference>
<feature type="domain" description="Sushi" evidence="6">
    <location>
        <begin position="189"/>
        <end position="252"/>
    </location>
</feature>
<dbReference type="SUPFAM" id="SSF57424">
    <property type="entry name" value="LDL receptor-like module"/>
    <property type="match status" value="2"/>
</dbReference>
<dbReference type="InterPro" id="IPR002172">
    <property type="entry name" value="LDrepeatLR_classA_rpt"/>
</dbReference>
<feature type="disulfide bond" evidence="2">
    <location>
        <begin position="61"/>
        <end position="73"/>
    </location>
</feature>
<dbReference type="InterPro" id="IPR035976">
    <property type="entry name" value="Sushi/SCR/CCP_sf"/>
</dbReference>
<keyword evidence="8" id="KW-1185">Reference proteome</keyword>
<sequence>MELPWLVNNGYLINNQEEMERKRRLQLIFLGGAVLFLIFYFRFSAISPAVSSVVKHATDSCSVNEFSCADSSCISLSSICDGARDCDDGSDEAHCSPGSNLGGLTEDLVLHRDRRQASQCRRNQWQCRDGSCISFDGKCDGMVDCPDKSDETHALCRKTRCQPNWFRYELCNRMLPGTSTTKPPPVATGNCVFPPQPDHGSFVSNVPNAAPGQRFSVLTLNVTCRRGYGPIGPETVFCYEGIWSDAIPQCVRLCKVVVHPSVTYRCLVASDGVKGSRNCNKYEPNGTVISPECNSPNYYSANPLSNMRCIDGSWNHVATCSPECGRVTPDGIDLIIDGRNAKRGELPWHVGIYRKTRDPYEQICGGSLVSNSLVISAAHCFWSDANQVLPAANYAVAAGKIYRPWNNPKDVGAQKSNVSEIRIPQRFQGNQANFQDDIALLVLETAFVYATYIRPVCLNFDINFDRAQLQPGIMGKVAGWGLTAANGTASPILKVVELPYVDISICINASPVNFREYITSDKICAGYGNGTALCRGDSGGGLAFPERERGNDRYYLRGIVSTAASNDDACNAHTLTTFTQIIKHEHFIKESL</sequence>
<dbReference type="PROSITE" id="PS50240">
    <property type="entry name" value="TRYPSIN_DOM"/>
    <property type="match status" value="1"/>
</dbReference>
<keyword evidence="4" id="KW-0472">Membrane</keyword>
<dbReference type="PANTHER" id="PTHR24252:SF7">
    <property type="entry name" value="HYALIN"/>
    <property type="match status" value="1"/>
</dbReference>
<evidence type="ECO:0000313" key="7">
    <source>
        <dbReference type="EMBL" id="PZC72580.1"/>
    </source>
</evidence>
<dbReference type="OrthoDB" id="2019384at2759"/>
<dbReference type="InterPro" id="IPR018114">
    <property type="entry name" value="TRYPSIN_HIS"/>
</dbReference>
<feature type="disulfide bond" evidence="2">
    <location>
        <begin position="80"/>
        <end position="95"/>
    </location>
</feature>
<dbReference type="InterPro" id="IPR000436">
    <property type="entry name" value="Sushi_SCR_CCP_dom"/>
</dbReference>
<evidence type="ECO:0000256" key="4">
    <source>
        <dbReference type="SAM" id="Phobius"/>
    </source>
</evidence>
<evidence type="ECO:0000313" key="8">
    <source>
        <dbReference type="Proteomes" id="UP000249218"/>
    </source>
</evidence>
<dbReference type="GO" id="GO:0004252">
    <property type="term" value="F:serine-type endopeptidase activity"/>
    <property type="evidence" value="ECO:0007669"/>
    <property type="project" value="InterPro"/>
</dbReference>
<dbReference type="PANTHER" id="PTHR24252">
    <property type="entry name" value="ACROSIN-RELATED"/>
    <property type="match status" value="1"/>
</dbReference>
<feature type="transmembrane region" description="Helical" evidence="4">
    <location>
        <begin position="25"/>
        <end position="43"/>
    </location>
</feature>
<keyword evidence="3" id="KW-0768">Sushi</keyword>
<evidence type="ECO:0000256" key="3">
    <source>
        <dbReference type="PROSITE-ProRule" id="PRU00302"/>
    </source>
</evidence>
<evidence type="ECO:0008006" key="9">
    <source>
        <dbReference type="Google" id="ProtNLM"/>
    </source>
</evidence>
<dbReference type="InterPro" id="IPR009003">
    <property type="entry name" value="Peptidase_S1_PA"/>
</dbReference>
<keyword evidence="1 2" id="KW-1015">Disulfide bond</keyword>
<dbReference type="InterPro" id="IPR036055">
    <property type="entry name" value="LDL_receptor-like_sf"/>
</dbReference>
<dbReference type="InterPro" id="IPR001254">
    <property type="entry name" value="Trypsin_dom"/>
</dbReference>
<dbReference type="PRINTS" id="PR00261">
    <property type="entry name" value="LDLRECEPTOR"/>
</dbReference>
<dbReference type="Gene3D" id="4.10.400.10">
    <property type="entry name" value="Low-density Lipoprotein Receptor"/>
    <property type="match status" value="2"/>
</dbReference>
<dbReference type="SUPFAM" id="SSF50494">
    <property type="entry name" value="Trypsin-like serine proteases"/>
    <property type="match status" value="1"/>
</dbReference>
<dbReference type="GO" id="GO:0006508">
    <property type="term" value="P:proteolysis"/>
    <property type="evidence" value="ECO:0007669"/>
    <property type="project" value="InterPro"/>
</dbReference>
<dbReference type="Pfam" id="PF00089">
    <property type="entry name" value="Trypsin"/>
    <property type="match status" value="1"/>
</dbReference>
<gene>
    <name evidence="7" type="primary">HaOG210911</name>
    <name evidence="7" type="ORF">B5X24_HaOG210911</name>
</gene>
<dbReference type="CDD" id="cd00112">
    <property type="entry name" value="LDLa"/>
    <property type="match status" value="2"/>
</dbReference>
<dbReference type="Gene3D" id="2.10.70.10">
    <property type="entry name" value="Complement Module, domain 1"/>
    <property type="match status" value="1"/>
</dbReference>
<dbReference type="PROSITE" id="PS50068">
    <property type="entry name" value="LDLRA_2"/>
    <property type="match status" value="2"/>
</dbReference>
<dbReference type="SMART" id="SM00032">
    <property type="entry name" value="CCP"/>
    <property type="match status" value="2"/>
</dbReference>
<dbReference type="PROSITE" id="PS50923">
    <property type="entry name" value="SUSHI"/>
    <property type="match status" value="1"/>
</dbReference>
<dbReference type="Pfam" id="PF00057">
    <property type="entry name" value="Ldl_recept_a"/>
    <property type="match status" value="2"/>
</dbReference>
<dbReference type="SMART" id="SM00020">
    <property type="entry name" value="Tryp_SPc"/>
    <property type="match status" value="1"/>
</dbReference>
<feature type="disulfide bond" evidence="2">
    <location>
        <begin position="127"/>
        <end position="145"/>
    </location>
</feature>
<keyword evidence="4" id="KW-1133">Transmembrane helix</keyword>
<feature type="disulfide bond" evidence="2">
    <location>
        <begin position="120"/>
        <end position="132"/>
    </location>
</feature>
<dbReference type="Gene3D" id="2.40.10.10">
    <property type="entry name" value="Trypsin-like serine proteases"/>
    <property type="match status" value="1"/>
</dbReference>
<dbReference type="SUPFAM" id="SSF57535">
    <property type="entry name" value="Complement control module/SCR domain"/>
    <property type="match status" value="1"/>
</dbReference>